<evidence type="ECO:0000313" key="2">
    <source>
        <dbReference type="Proteomes" id="UP001055811"/>
    </source>
</evidence>
<comment type="caution">
    <text evidence="1">The sequence shown here is derived from an EMBL/GenBank/DDBJ whole genome shotgun (WGS) entry which is preliminary data.</text>
</comment>
<protein>
    <submittedName>
        <fullName evidence="1">Uncharacterized protein</fullName>
    </submittedName>
</protein>
<reference evidence="2" key="1">
    <citation type="journal article" date="2022" name="Mol. Ecol. Resour.">
        <title>The genomes of chicory, endive, great burdock and yacon provide insights into Asteraceae palaeo-polyploidization history and plant inulin production.</title>
        <authorList>
            <person name="Fan W."/>
            <person name="Wang S."/>
            <person name="Wang H."/>
            <person name="Wang A."/>
            <person name="Jiang F."/>
            <person name="Liu H."/>
            <person name="Zhao H."/>
            <person name="Xu D."/>
            <person name="Zhang Y."/>
        </authorList>
    </citation>
    <scope>NUCLEOTIDE SEQUENCE [LARGE SCALE GENOMIC DNA]</scope>
    <source>
        <strain evidence="2">cv. Punajuju</strain>
    </source>
</reference>
<reference evidence="1 2" key="2">
    <citation type="journal article" date="2022" name="Mol. Ecol. Resour.">
        <title>The genomes of chicory, endive, great burdock and yacon provide insights into Asteraceae paleo-polyploidization history and plant inulin production.</title>
        <authorList>
            <person name="Fan W."/>
            <person name="Wang S."/>
            <person name="Wang H."/>
            <person name="Wang A."/>
            <person name="Jiang F."/>
            <person name="Liu H."/>
            <person name="Zhao H."/>
            <person name="Xu D."/>
            <person name="Zhang Y."/>
        </authorList>
    </citation>
    <scope>NUCLEOTIDE SEQUENCE [LARGE SCALE GENOMIC DNA]</scope>
    <source>
        <strain evidence="2">cv. Punajuju</strain>
        <tissue evidence="1">Leaves</tissue>
    </source>
</reference>
<dbReference type="EMBL" id="CM042009">
    <property type="protein sequence ID" value="KAI3791120.1"/>
    <property type="molecule type" value="Genomic_DNA"/>
</dbReference>
<evidence type="ECO:0000313" key="1">
    <source>
        <dbReference type="EMBL" id="KAI3791120.1"/>
    </source>
</evidence>
<organism evidence="1 2">
    <name type="scientific">Cichorium intybus</name>
    <name type="common">Chicory</name>
    <dbReference type="NCBI Taxonomy" id="13427"/>
    <lineage>
        <taxon>Eukaryota</taxon>
        <taxon>Viridiplantae</taxon>
        <taxon>Streptophyta</taxon>
        <taxon>Embryophyta</taxon>
        <taxon>Tracheophyta</taxon>
        <taxon>Spermatophyta</taxon>
        <taxon>Magnoliopsida</taxon>
        <taxon>eudicotyledons</taxon>
        <taxon>Gunneridae</taxon>
        <taxon>Pentapetalae</taxon>
        <taxon>asterids</taxon>
        <taxon>campanulids</taxon>
        <taxon>Asterales</taxon>
        <taxon>Asteraceae</taxon>
        <taxon>Cichorioideae</taxon>
        <taxon>Cichorieae</taxon>
        <taxon>Cichoriinae</taxon>
        <taxon>Cichorium</taxon>
    </lineage>
</organism>
<name>A0ACB9H7I3_CICIN</name>
<sequence>MLPQQVACLVILWYYIGVLQTLTMEAPFPGCFHRFCTLEEHVIIAAMQLISSRMTSTNAITRITRFHAKEYLTYNKKVFHTTWVIAKKRLEAL</sequence>
<keyword evidence="2" id="KW-1185">Reference proteome</keyword>
<dbReference type="Proteomes" id="UP001055811">
    <property type="component" value="Linkage Group LG01"/>
</dbReference>
<gene>
    <name evidence="1" type="ORF">L2E82_04738</name>
</gene>
<proteinExistence type="predicted"/>
<accession>A0ACB9H7I3</accession>